<dbReference type="EMBL" id="CM010723">
    <property type="protein sequence ID" value="RZC77632.1"/>
    <property type="molecule type" value="Genomic_DNA"/>
</dbReference>
<keyword evidence="3" id="KW-1185">Reference proteome</keyword>
<keyword evidence="1" id="KW-0732">Signal</keyword>
<dbReference type="Proteomes" id="UP000316621">
    <property type="component" value="Chromosome 9"/>
</dbReference>
<dbReference type="AlphaFoldDB" id="A0A4Y7KZ29"/>
<name>A0A4Y7KZ29_PAPSO</name>
<accession>A0A4Y7KZ29</accession>
<protein>
    <recommendedName>
        <fullName evidence="4">Secreted protein</fullName>
    </recommendedName>
</protein>
<dbReference type="Gramene" id="RZC77632">
    <property type="protein sequence ID" value="RZC77632"/>
    <property type="gene ID" value="C5167_001799"/>
</dbReference>
<reference evidence="2 3" key="1">
    <citation type="journal article" date="2018" name="Science">
        <title>The opium poppy genome and morphinan production.</title>
        <authorList>
            <person name="Guo L."/>
            <person name="Winzer T."/>
            <person name="Yang X."/>
            <person name="Li Y."/>
            <person name="Ning Z."/>
            <person name="He Z."/>
            <person name="Teodor R."/>
            <person name="Lu Y."/>
            <person name="Bowser T.A."/>
            <person name="Graham I.A."/>
            <person name="Ye K."/>
        </authorList>
    </citation>
    <scope>NUCLEOTIDE SEQUENCE [LARGE SCALE GENOMIC DNA]</scope>
    <source>
        <strain evidence="3">cv. HN1</strain>
        <tissue evidence="2">Leaves</tissue>
    </source>
</reference>
<sequence>MQRFMCRTLFHLTLIVAVNGRGRKGGDHLSMVLALYGRGRTRGNQLESPRWKTSEQSWKRFVKDDPVLAVQVVSALMLGQLDQDCLH</sequence>
<evidence type="ECO:0000313" key="2">
    <source>
        <dbReference type="EMBL" id="RZC77632.1"/>
    </source>
</evidence>
<feature type="chain" id="PRO_5021453062" description="Secreted protein" evidence="1">
    <location>
        <begin position="21"/>
        <end position="87"/>
    </location>
</feature>
<evidence type="ECO:0000313" key="3">
    <source>
        <dbReference type="Proteomes" id="UP000316621"/>
    </source>
</evidence>
<proteinExistence type="predicted"/>
<feature type="signal peptide" evidence="1">
    <location>
        <begin position="1"/>
        <end position="20"/>
    </location>
</feature>
<gene>
    <name evidence="2" type="ORF">C5167_001799</name>
</gene>
<organism evidence="2 3">
    <name type="scientific">Papaver somniferum</name>
    <name type="common">Opium poppy</name>
    <dbReference type="NCBI Taxonomy" id="3469"/>
    <lineage>
        <taxon>Eukaryota</taxon>
        <taxon>Viridiplantae</taxon>
        <taxon>Streptophyta</taxon>
        <taxon>Embryophyta</taxon>
        <taxon>Tracheophyta</taxon>
        <taxon>Spermatophyta</taxon>
        <taxon>Magnoliopsida</taxon>
        <taxon>Ranunculales</taxon>
        <taxon>Papaveraceae</taxon>
        <taxon>Papaveroideae</taxon>
        <taxon>Papaver</taxon>
    </lineage>
</organism>
<evidence type="ECO:0008006" key="4">
    <source>
        <dbReference type="Google" id="ProtNLM"/>
    </source>
</evidence>
<evidence type="ECO:0000256" key="1">
    <source>
        <dbReference type="SAM" id="SignalP"/>
    </source>
</evidence>